<name>A0A848R2U9_PHOVU</name>
<organism evidence="1 2">
    <name type="scientific">Phocaeicola vulgatus</name>
    <name type="common">Bacteroides vulgatus</name>
    <dbReference type="NCBI Taxonomy" id="821"/>
    <lineage>
        <taxon>Bacteria</taxon>
        <taxon>Pseudomonadati</taxon>
        <taxon>Bacteroidota</taxon>
        <taxon>Bacteroidia</taxon>
        <taxon>Bacteroidales</taxon>
        <taxon>Bacteroidaceae</taxon>
        <taxon>Phocaeicola</taxon>
    </lineage>
</organism>
<proteinExistence type="predicted"/>
<accession>A0A848R2U9</accession>
<reference evidence="1 2" key="1">
    <citation type="submission" date="2020-04" db="EMBL/GenBank/DDBJ databases">
        <title>A novel gut-associated lysogenic phage, Bacteroides phage BV01, alters the host transcriptome and bile acid metabolism in Bacteroides vulgatus.</title>
        <authorList>
            <person name="Campbell D.E."/>
            <person name="Ly L."/>
            <person name="Ridlon J.M."/>
            <person name="Hsiao A."/>
            <person name="Degnan P.H."/>
        </authorList>
    </citation>
    <scope>NUCLEOTIDE SEQUENCE [LARGE SCALE GENOMIC DNA]</scope>
    <source>
        <strain evidence="1 2">VPI-BV8526</strain>
    </source>
</reference>
<comment type="caution">
    <text evidence="1">The sequence shown here is derived from an EMBL/GenBank/DDBJ whole genome shotgun (WGS) entry which is preliminary data.</text>
</comment>
<evidence type="ECO:0000313" key="2">
    <source>
        <dbReference type="Proteomes" id="UP000583639"/>
    </source>
</evidence>
<evidence type="ECO:0000313" key="1">
    <source>
        <dbReference type="EMBL" id="NMW42479.1"/>
    </source>
</evidence>
<dbReference type="Proteomes" id="UP000583639">
    <property type="component" value="Unassembled WGS sequence"/>
</dbReference>
<sequence>MNKTFNIYCDESCHIEHDHKDYMFLGSVSCAYPQIRRHCKRIKELKKEHNFYAEIKWSKVSMSKVRFYLDLIDYFFDTDLKFRAIGIKKSQIKCDEMGSSYDDFFYKMYYLLLNYKIDTLDCYNVYLDIKDSFSAQKVRKLKEVLNTKYGVFRNVQNICSHESLLMQLADLIMGAVSYNVNDKEHKNAAKMMIIERIMKHLHTGSLDMTNHSEKLNLFFINLK</sequence>
<dbReference type="RefSeq" id="WP_172770395.1">
    <property type="nucleotide sequence ID" value="NZ_JABDSI010000137.1"/>
</dbReference>
<dbReference type="EMBL" id="JABDSI010000137">
    <property type="protein sequence ID" value="NMW42479.1"/>
    <property type="molecule type" value="Genomic_DNA"/>
</dbReference>
<gene>
    <name evidence="1" type="ORF">HKQ55_20725</name>
</gene>
<dbReference type="AlphaFoldDB" id="A0A848R2U9"/>
<dbReference type="InterPro" id="IPR024524">
    <property type="entry name" value="DUF3800"/>
</dbReference>
<protein>
    <submittedName>
        <fullName evidence="1">DUF3800 domain-containing protein</fullName>
    </submittedName>
</protein>
<dbReference type="Pfam" id="PF12686">
    <property type="entry name" value="DUF3800"/>
    <property type="match status" value="1"/>
</dbReference>